<dbReference type="PANTHER" id="PTHR30094">
    <property type="entry name" value="BIFUNCTIONAL GLUTATHIONYLSPERMIDINE SYNTHETASE/AMIDASE-RELATED"/>
    <property type="match status" value="1"/>
</dbReference>
<dbReference type="SUPFAM" id="SSF54001">
    <property type="entry name" value="Cysteine proteinases"/>
    <property type="match status" value="1"/>
</dbReference>
<dbReference type="GO" id="GO:0047479">
    <property type="term" value="F:trypanothione synthase activity"/>
    <property type="evidence" value="ECO:0007669"/>
    <property type="project" value="UniProtKB-EC"/>
</dbReference>
<dbReference type="OMA" id="HIYEVHY"/>
<dbReference type="EMBL" id="GL984114">
    <property type="protein sequence ID" value="EGR29718.1"/>
    <property type="molecule type" value="Genomic_DNA"/>
</dbReference>
<dbReference type="InterPro" id="IPR038765">
    <property type="entry name" value="Papain-like_cys_pep_sf"/>
</dbReference>
<dbReference type="InterPro" id="IPR051705">
    <property type="entry name" value="Gsp_Synthetase/Amidase"/>
</dbReference>
<dbReference type="InParanoid" id="G0QYJ3"/>
<dbReference type="GeneID" id="14905823"/>
<evidence type="ECO:0000313" key="2">
    <source>
        <dbReference type="EMBL" id="EGR29718.1"/>
    </source>
</evidence>
<dbReference type="AlphaFoldDB" id="G0QYJ3"/>
<dbReference type="eggNOG" id="ENOG502S2KT">
    <property type="taxonomic scope" value="Eukaryota"/>
</dbReference>
<feature type="domain" description="Peptidase C51" evidence="1">
    <location>
        <begin position="53"/>
        <end position="198"/>
    </location>
</feature>
<dbReference type="PANTHER" id="PTHR30094:SF0">
    <property type="entry name" value="BIFUNCTIONAL GLUTATHIONYLSPERMIDINE SYNTHETASE_AMIDASE-RELATED"/>
    <property type="match status" value="1"/>
</dbReference>
<accession>G0QYJ3</accession>
<dbReference type="PROSITE" id="PS50911">
    <property type="entry name" value="CHAP"/>
    <property type="match status" value="1"/>
</dbReference>
<dbReference type="Proteomes" id="UP000008983">
    <property type="component" value="Unassembled WGS sequence"/>
</dbReference>
<evidence type="ECO:0000313" key="3">
    <source>
        <dbReference type="Proteomes" id="UP000008983"/>
    </source>
</evidence>
<gene>
    <name evidence="2" type="ORF">IMG5_150090</name>
</gene>
<evidence type="ECO:0000259" key="1">
    <source>
        <dbReference type="PROSITE" id="PS50911"/>
    </source>
</evidence>
<keyword evidence="3" id="KW-1185">Reference proteome</keyword>
<keyword evidence="2" id="KW-0436">Ligase</keyword>
<dbReference type="InterPro" id="IPR007921">
    <property type="entry name" value="CHAP_dom"/>
</dbReference>
<dbReference type="Pfam" id="PF05257">
    <property type="entry name" value="CHAP"/>
    <property type="match status" value="1"/>
</dbReference>
<dbReference type="Gene3D" id="3.90.1720.10">
    <property type="entry name" value="endopeptidase domain like (from Nostoc punctiforme)"/>
    <property type="match status" value="1"/>
</dbReference>
<sequence length="237" mass="28041">METIIKSKLQAKKQKAEWGTIICQFCQVPAYSNFGFRCMIAQMKQQKTELPSFYNYIQIKNPVDQQEHVVFCGFKYQCVELARRFMIVNQDVFFQDIDCAYHIFDLKYVYDIFDHNNKIEFKSFLNGGNVAPQRGDLIISAKSKNQPYGHVSVVVRCNIEEKYVDIIEQNYDDFHTEERDYTRRLVFEVIEGGRYYLYNKSVGKEYSKVNQNIDQEDSDEEGVIGWKRVDKPLKFMN</sequence>
<reference evidence="2 3" key="1">
    <citation type="submission" date="2011-07" db="EMBL/GenBank/DDBJ databases">
        <authorList>
            <person name="Coyne R."/>
            <person name="Brami D."/>
            <person name="Johnson J."/>
            <person name="Hostetler J."/>
            <person name="Hannick L."/>
            <person name="Clark T."/>
            <person name="Cassidy-Hanley D."/>
            <person name="Inman J."/>
        </authorList>
    </citation>
    <scope>NUCLEOTIDE SEQUENCE [LARGE SCALE GENOMIC DNA]</scope>
    <source>
        <strain evidence="2 3">G5</strain>
    </source>
</reference>
<dbReference type="OrthoDB" id="299748at2759"/>
<name>G0QYJ3_ICHMU</name>
<dbReference type="RefSeq" id="XP_004030954.1">
    <property type="nucleotide sequence ID" value="XM_004030906.1"/>
</dbReference>
<proteinExistence type="predicted"/>
<protein>
    <submittedName>
        <fullName evidence="2">Trypanothione synthetase, putative</fullName>
        <ecNumber evidence="2">6.3.1.9</ecNumber>
    </submittedName>
</protein>
<organism evidence="2 3">
    <name type="scientific">Ichthyophthirius multifiliis</name>
    <name type="common">White spot disease agent</name>
    <name type="synonym">Ich</name>
    <dbReference type="NCBI Taxonomy" id="5932"/>
    <lineage>
        <taxon>Eukaryota</taxon>
        <taxon>Sar</taxon>
        <taxon>Alveolata</taxon>
        <taxon>Ciliophora</taxon>
        <taxon>Intramacronucleata</taxon>
        <taxon>Oligohymenophorea</taxon>
        <taxon>Hymenostomatida</taxon>
        <taxon>Ophryoglenina</taxon>
        <taxon>Ichthyophthirius</taxon>
    </lineage>
</organism>
<dbReference type="EC" id="6.3.1.9" evidence="2"/>